<accession>A0A099KTP3</accession>
<dbReference type="FunFam" id="3.40.640.10:FF:000001">
    <property type="entry name" value="Serine hydroxymethyltransferase"/>
    <property type="match status" value="1"/>
</dbReference>
<comment type="pathway">
    <text evidence="10">One-carbon metabolism; tetrahydrofolate interconversion.</text>
</comment>
<comment type="catalytic activity">
    <reaction evidence="10">
        <text>(6R)-5,10-methylene-5,6,7,8-tetrahydrofolate + glycine + H2O = (6S)-5,6,7,8-tetrahydrofolate + L-serine</text>
        <dbReference type="Rhea" id="RHEA:15481"/>
        <dbReference type="ChEBI" id="CHEBI:15377"/>
        <dbReference type="ChEBI" id="CHEBI:15636"/>
        <dbReference type="ChEBI" id="CHEBI:33384"/>
        <dbReference type="ChEBI" id="CHEBI:57305"/>
        <dbReference type="ChEBI" id="CHEBI:57453"/>
        <dbReference type="EC" id="2.1.2.1"/>
    </reaction>
</comment>
<proteinExistence type="inferred from homology"/>
<protein>
    <recommendedName>
        <fullName evidence="10">Serine hydroxymethyltransferase</fullName>
        <shortName evidence="10">SHMT</shortName>
        <shortName evidence="10">Serine methylase</shortName>
        <ecNumber evidence="10">2.1.2.1</ecNumber>
    </recommendedName>
</protein>
<evidence type="ECO:0000256" key="10">
    <source>
        <dbReference type="HAMAP-Rule" id="MF_00051"/>
    </source>
</evidence>
<evidence type="ECO:0000256" key="7">
    <source>
        <dbReference type="ARBA" id="ARBA00022605"/>
    </source>
</evidence>
<dbReference type="InterPro" id="IPR015421">
    <property type="entry name" value="PyrdxlP-dep_Trfase_major"/>
</dbReference>
<comment type="function">
    <text evidence="10">Catalyzes the reversible interconversion of serine and glycine with tetrahydrofolate (THF) serving as the one-carbon carrier. This reaction serves as the major source of one-carbon groups required for the biosynthesis of purines, thymidylate, methionine, and other important biomolecules. Also exhibits THF-independent aldolase activity toward beta-hydroxyamino acids, producing glycine and aldehydes, via a retro-aldol mechanism.</text>
</comment>
<feature type="modified residue" description="N6-(pyridoxal phosphate)lysine" evidence="10 11">
    <location>
        <position position="240"/>
    </location>
</feature>
<evidence type="ECO:0000256" key="11">
    <source>
        <dbReference type="PIRSR" id="PIRSR000412-50"/>
    </source>
</evidence>
<dbReference type="InterPro" id="IPR015422">
    <property type="entry name" value="PyrdxlP-dep_Trfase_small"/>
</dbReference>
<keyword evidence="5 10" id="KW-0963">Cytoplasm</keyword>
<dbReference type="PANTHER" id="PTHR11680:SF35">
    <property type="entry name" value="SERINE HYDROXYMETHYLTRANSFERASE 1"/>
    <property type="match status" value="1"/>
</dbReference>
<comment type="cofactor">
    <cofactor evidence="1 10 11">
        <name>pyridoxal 5'-phosphate</name>
        <dbReference type="ChEBI" id="CHEBI:597326"/>
    </cofactor>
</comment>
<organism evidence="13 14">
    <name type="scientific">Colwellia psychrerythraea</name>
    <name type="common">Vibrio psychroerythus</name>
    <dbReference type="NCBI Taxonomy" id="28229"/>
    <lineage>
        <taxon>Bacteria</taxon>
        <taxon>Pseudomonadati</taxon>
        <taxon>Pseudomonadota</taxon>
        <taxon>Gammaproteobacteria</taxon>
        <taxon>Alteromonadales</taxon>
        <taxon>Colwelliaceae</taxon>
        <taxon>Colwellia</taxon>
    </lineage>
</organism>
<evidence type="ECO:0000313" key="13">
    <source>
        <dbReference type="EMBL" id="KGJ93227.1"/>
    </source>
</evidence>
<dbReference type="Proteomes" id="UP000029843">
    <property type="component" value="Unassembled WGS sequence"/>
</dbReference>
<dbReference type="InterPro" id="IPR019798">
    <property type="entry name" value="Ser_HO-MeTrfase_PLP_BS"/>
</dbReference>
<evidence type="ECO:0000256" key="2">
    <source>
        <dbReference type="ARBA" id="ARBA00004496"/>
    </source>
</evidence>
<evidence type="ECO:0000256" key="9">
    <source>
        <dbReference type="ARBA" id="ARBA00022898"/>
    </source>
</evidence>
<comment type="subcellular location">
    <subcellularLocation>
        <location evidence="2 10">Cytoplasm</location>
    </subcellularLocation>
</comment>
<dbReference type="GO" id="GO:0019264">
    <property type="term" value="P:glycine biosynthetic process from serine"/>
    <property type="evidence" value="ECO:0007669"/>
    <property type="project" value="UniProtKB-UniRule"/>
</dbReference>
<dbReference type="UniPathway" id="UPA00193"/>
<feature type="site" description="Plays an important role in substrate specificity" evidence="10">
    <location>
        <position position="239"/>
    </location>
</feature>
<dbReference type="GO" id="GO:0005829">
    <property type="term" value="C:cytosol"/>
    <property type="evidence" value="ECO:0007669"/>
    <property type="project" value="TreeGrafter"/>
</dbReference>
<dbReference type="GO" id="GO:0030170">
    <property type="term" value="F:pyridoxal phosphate binding"/>
    <property type="evidence" value="ECO:0007669"/>
    <property type="project" value="UniProtKB-UniRule"/>
</dbReference>
<dbReference type="NCBIfam" id="NF000586">
    <property type="entry name" value="PRK00011.1"/>
    <property type="match status" value="1"/>
</dbReference>
<feature type="binding site" evidence="10">
    <location>
        <begin position="135"/>
        <end position="137"/>
    </location>
    <ligand>
        <name>(6S)-5,6,7,8-tetrahydrofolate</name>
        <dbReference type="ChEBI" id="CHEBI:57453"/>
    </ligand>
</feature>
<keyword evidence="8 10" id="KW-0808">Transferase</keyword>
<dbReference type="UniPathway" id="UPA00288">
    <property type="reaction ID" value="UER01023"/>
</dbReference>
<dbReference type="RefSeq" id="WP_033093425.1">
    <property type="nucleotide sequence ID" value="NZ_JQED01000015.1"/>
</dbReference>
<evidence type="ECO:0000256" key="8">
    <source>
        <dbReference type="ARBA" id="ARBA00022679"/>
    </source>
</evidence>
<comment type="subunit">
    <text evidence="4 10">Homodimer.</text>
</comment>
<feature type="domain" description="Serine hydroxymethyltransferase-like" evidence="12">
    <location>
        <begin position="19"/>
        <end position="395"/>
    </location>
</feature>
<dbReference type="PATRIC" id="fig|28229.4.peg.1729"/>
<evidence type="ECO:0000256" key="4">
    <source>
        <dbReference type="ARBA" id="ARBA00011738"/>
    </source>
</evidence>
<dbReference type="EC" id="2.1.2.1" evidence="10"/>
<dbReference type="SUPFAM" id="SSF53383">
    <property type="entry name" value="PLP-dependent transferases"/>
    <property type="match status" value="1"/>
</dbReference>
<dbReference type="Gene3D" id="3.90.1150.10">
    <property type="entry name" value="Aspartate Aminotransferase, domain 1"/>
    <property type="match status" value="1"/>
</dbReference>
<sequence length="431" mass="46320">MKNTYTSGELAQFFSSELSSTDGAVQMAIDLEEARQNQQIELIASENIVSKAVMEAQGTVLTNKYAEGYPGRRYYGGCEHVDLVETLAIDRAKLIFKAEYVNVQPHSGAQANGAVMLALVKPGDTILGMSLDAGGHLTHGARPAQSGKWFNAIHYGVRKDDMRIDYDQVLELAKEHKPKMIIAGGSAIPRQIDFAKFREIADEVGALLMVDMAHIAGLVAAGAHQNPLPFADVVTTTTHKTLRGPRGGLILTNNRDVAKKINSAVFPGLQGGPLMHVIAAKAVALGEVLEPSFGAYIKQVLSNARVLASTLQQRGCDIVTDGTDTHLMLVDLRPKGLKGNATEESLERAGITCNKNGIPFDSEKPMVTSGIRLGTPAGTSRGFGNEEFELIGQWIGDVLDGLVANPEDNSAIENEVLEKVQALCLKFPLYS</sequence>
<evidence type="ECO:0000313" key="14">
    <source>
        <dbReference type="Proteomes" id="UP000029843"/>
    </source>
</evidence>
<dbReference type="GO" id="GO:0008168">
    <property type="term" value="F:methyltransferase activity"/>
    <property type="evidence" value="ECO:0007669"/>
    <property type="project" value="UniProtKB-KW"/>
</dbReference>
<comment type="similarity">
    <text evidence="3 10">Belongs to the SHMT family.</text>
</comment>
<dbReference type="AlphaFoldDB" id="A0A099KTP3"/>
<keyword evidence="7 10" id="KW-0028">Amino-acid biosynthesis</keyword>
<feature type="binding site" evidence="10">
    <location>
        <position position="131"/>
    </location>
    <ligand>
        <name>(6S)-5,6,7,8-tetrahydrofolate</name>
        <dbReference type="ChEBI" id="CHEBI:57453"/>
    </ligand>
</feature>
<dbReference type="HAMAP" id="MF_00051">
    <property type="entry name" value="SHMT"/>
    <property type="match status" value="1"/>
</dbReference>
<dbReference type="InterPro" id="IPR039429">
    <property type="entry name" value="SHMT-like_dom"/>
</dbReference>
<evidence type="ECO:0000256" key="6">
    <source>
        <dbReference type="ARBA" id="ARBA00022563"/>
    </source>
</evidence>
<evidence type="ECO:0000259" key="12">
    <source>
        <dbReference type="Pfam" id="PF00464"/>
    </source>
</evidence>
<dbReference type="PROSITE" id="PS00096">
    <property type="entry name" value="SHMT"/>
    <property type="match status" value="1"/>
</dbReference>
<evidence type="ECO:0000256" key="3">
    <source>
        <dbReference type="ARBA" id="ARBA00006376"/>
    </source>
</evidence>
<dbReference type="OrthoDB" id="9803846at2"/>
<dbReference type="InterPro" id="IPR015424">
    <property type="entry name" value="PyrdxlP-dep_Trfase"/>
</dbReference>
<keyword evidence="6 10" id="KW-0554">One-carbon metabolism</keyword>
<comment type="caution">
    <text evidence="13">The sequence shown here is derived from an EMBL/GenBank/DDBJ whole genome shotgun (WGS) entry which is preliminary data.</text>
</comment>
<gene>
    <name evidence="10" type="primary">glyA</name>
    <name evidence="13" type="ORF">ND2E_2693</name>
</gene>
<name>A0A099KTP3_COLPS</name>
<dbReference type="PANTHER" id="PTHR11680">
    <property type="entry name" value="SERINE HYDROXYMETHYLTRANSFERASE"/>
    <property type="match status" value="1"/>
</dbReference>
<reference evidence="13 14" key="1">
    <citation type="submission" date="2014-08" db="EMBL/GenBank/DDBJ databases">
        <title>Genomic and Phenotypic Diversity of Colwellia psychrerythraea strains from Disparate Marine Basins.</title>
        <authorList>
            <person name="Techtmann S.M."/>
            <person name="Stelling S.C."/>
            <person name="Utturkar S.M."/>
            <person name="Alshibli N."/>
            <person name="Harris A."/>
            <person name="Brown S.D."/>
            <person name="Hazen T.C."/>
        </authorList>
    </citation>
    <scope>NUCLEOTIDE SEQUENCE [LARGE SCALE GENOMIC DNA]</scope>
    <source>
        <strain evidence="13 14">ND2E</strain>
    </source>
</reference>
<dbReference type="Pfam" id="PF00464">
    <property type="entry name" value="SHMT"/>
    <property type="match status" value="1"/>
</dbReference>
<dbReference type="Gene3D" id="3.40.640.10">
    <property type="entry name" value="Type I PLP-dependent aspartate aminotransferase-like (Major domain)"/>
    <property type="match status" value="1"/>
</dbReference>
<comment type="caution">
    <text evidence="10">Lacks conserved residue(s) required for the propagation of feature annotation.</text>
</comment>
<dbReference type="PIRSF" id="PIRSF000412">
    <property type="entry name" value="SHMT"/>
    <property type="match status" value="1"/>
</dbReference>
<dbReference type="GO" id="GO:0004372">
    <property type="term" value="F:glycine hydroxymethyltransferase activity"/>
    <property type="evidence" value="ECO:0007669"/>
    <property type="project" value="UniProtKB-UniRule"/>
</dbReference>
<dbReference type="InterPro" id="IPR001085">
    <property type="entry name" value="Ser_HO-MeTrfase"/>
</dbReference>
<dbReference type="InterPro" id="IPR049943">
    <property type="entry name" value="Ser_HO-MeTrfase-like"/>
</dbReference>
<comment type="pathway">
    <text evidence="10">Amino-acid biosynthesis; glycine biosynthesis; glycine from L-serine: step 1/1.</text>
</comment>
<dbReference type="CDD" id="cd00378">
    <property type="entry name" value="SHMT"/>
    <property type="match status" value="1"/>
</dbReference>
<keyword evidence="9 10" id="KW-0663">Pyridoxal phosphate</keyword>
<evidence type="ECO:0000256" key="5">
    <source>
        <dbReference type="ARBA" id="ARBA00022490"/>
    </source>
</evidence>
<dbReference type="EMBL" id="JQED01000015">
    <property type="protein sequence ID" value="KGJ93227.1"/>
    <property type="molecule type" value="Genomic_DNA"/>
</dbReference>
<dbReference type="GO" id="GO:0035999">
    <property type="term" value="P:tetrahydrofolate interconversion"/>
    <property type="evidence" value="ECO:0007669"/>
    <property type="project" value="UniProtKB-UniRule"/>
</dbReference>
<keyword evidence="13" id="KW-0489">Methyltransferase</keyword>
<dbReference type="GO" id="GO:0032259">
    <property type="term" value="P:methylation"/>
    <property type="evidence" value="ECO:0007669"/>
    <property type="project" value="UniProtKB-KW"/>
</dbReference>
<evidence type="ECO:0000256" key="1">
    <source>
        <dbReference type="ARBA" id="ARBA00001933"/>
    </source>
</evidence>